<gene>
    <name evidence="4" type="ORF">GCM10017772_09060</name>
</gene>
<dbReference type="EMBL" id="BNAS01000001">
    <property type="protein sequence ID" value="GHH67392.1"/>
    <property type="molecule type" value="Genomic_DNA"/>
</dbReference>
<dbReference type="PANTHER" id="PTHR43877">
    <property type="entry name" value="AMINOALKYLPHOSPHONATE N-ACETYLTRANSFERASE-RELATED-RELATED"/>
    <property type="match status" value="1"/>
</dbReference>
<dbReference type="AlphaFoldDB" id="A0A919FJY4"/>
<dbReference type="Pfam" id="PF13527">
    <property type="entry name" value="Acetyltransf_9"/>
    <property type="match status" value="1"/>
</dbReference>
<evidence type="ECO:0000313" key="5">
    <source>
        <dbReference type="Proteomes" id="UP000627369"/>
    </source>
</evidence>
<comment type="caution">
    <text evidence="4">The sequence shown here is derived from an EMBL/GenBank/DDBJ whole genome shotgun (WGS) entry which is preliminary data.</text>
</comment>
<keyword evidence="5" id="KW-1185">Reference proteome</keyword>
<reference evidence="4" key="2">
    <citation type="submission" date="2020-09" db="EMBL/GenBank/DDBJ databases">
        <authorList>
            <person name="Sun Q."/>
            <person name="Zhou Y."/>
        </authorList>
    </citation>
    <scope>NUCLEOTIDE SEQUENCE</scope>
    <source>
        <strain evidence="4">CGMCC 4.7398</strain>
    </source>
</reference>
<evidence type="ECO:0000313" key="4">
    <source>
        <dbReference type="EMBL" id="GHH67392.1"/>
    </source>
</evidence>
<sequence>MSDWTIRPERPVDFPAIRKVLVAAFGEDTVADGVDRIRASWIYRPETSLVAVSDGEVVGHVMITGCTLTNGAGEHEVAMLTPLAVSPERQRRGIGAALVRAALAGAEGAREPFVMLEGSPEYYGALGFVPARKHGIELDHPVPDWAPPDAVQVYLLPAYDPADPTLRGAITYPPVYG</sequence>
<dbReference type="SUPFAM" id="SSF55729">
    <property type="entry name" value="Acyl-CoA N-acyltransferases (Nat)"/>
    <property type="match status" value="1"/>
</dbReference>
<feature type="domain" description="N-acetyltransferase" evidence="3">
    <location>
        <begin position="4"/>
        <end position="160"/>
    </location>
</feature>
<dbReference type="GO" id="GO:0016747">
    <property type="term" value="F:acyltransferase activity, transferring groups other than amino-acyl groups"/>
    <property type="evidence" value="ECO:0007669"/>
    <property type="project" value="InterPro"/>
</dbReference>
<dbReference type="PROSITE" id="PS51186">
    <property type="entry name" value="GNAT"/>
    <property type="match status" value="1"/>
</dbReference>
<evidence type="ECO:0000256" key="2">
    <source>
        <dbReference type="ARBA" id="ARBA00023315"/>
    </source>
</evidence>
<dbReference type="PANTHER" id="PTHR43877:SF1">
    <property type="entry name" value="ACETYLTRANSFERASE"/>
    <property type="match status" value="1"/>
</dbReference>
<reference evidence="4" key="1">
    <citation type="journal article" date="2014" name="Int. J. Syst. Evol. Microbiol.">
        <title>Complete genome sequence of Corynebacterium casei LMG S-19264T (=DSM 44701T), isolated from a smear-ripened cheese.</title>
        <authorList>
            <consortium name="US DOE Joint Genome Institute (JGI-PGF)"/>
            <person name="Walter F."/>
            <person name="Albersmeier A."/>
            <person name="Kalinowski J."/>
            <person name="Ruckert C."/>
        </authorList>
    </citation>
    <scope>NUCLEOTIDE SEQUENCE</scope>
    <source>
        <strain evidence="4">CGMCC 4.7398</strain>
    </source>
</reference>
<dbReference type="CDD" id="cd04301">
    <property type="entry name" value="NAT_SF"/>
    <property type="match status" value="1"/>
</dbReference>
<dbReference type="RefSeq" id="WP_189668027.1">
    <property type="nucleotide sequence ID" value="NZ_BNAS01000001.1"/>
</dbReference>
<dbReference type="Proteomes" id="UP000627369">
    <property type="component" value="Unassembled WGS sequence"/>
</dbReference>
<accession>A0A919FJY4</accession>
<protein>
    <submittedName>
        <fullName evidence="4">N-acetyltransferase</fullName>
    </submittedName>
</protein>
<dbReference type="InterPro" id="IPR050832">
    <property type="entry name" value="Bact_Acetyltransf"/>
</dbReference>
<organism evidence="4 5">
    <name type="scientific">Promicromonospora soli</name>
    <dbReference type="NCBI Taxonomy" id="2035533"/>
    <lineage>
        <taxon>Bacteria</taxon>
        <taxon>Bacillati</taxon>
        <taxon>Actinomycetota</taxon>
        <taxon>Actinomycetes</taxon>
        <taxon>Micrococcales</taxon>
        <taxon>Promicromonosporaceae</taxon>
        <taxon>Promicromonospora</taxon>
    </lineage>
</organism>
<keyword evidence="2" id="KW-0012">Acyltransferase</keyword>
<dbReference type="Gene3D" id="3.40.630.30">
    <property type="match status" value="1"/>
</dbReference>
<dbReference type="InterPro" id="IPR000182">
    <property type="entry name" value="GNAT_dom"/>
</dbReference>
<name>A0A919FJY4_9MICO</name>
<dbReference type="InterPro" id="IPR016181">
    <property type="entry name" value="Acyl_CoA_acyltransferase"/>
</dbReference>
<keyword evidence="1" id="KW-0808">Transferase</keyword>
<evidence type="ECO:0000256" key="1">
    <source>
        <dbReference type="ARBA" id="ARBA00022679"/>
    </source>
</evidence>
<evidence type="ECO:0000259" key="3">
    <source>
        <dbReference type="PROSITE" id="PS51186"/>
    </source>
</evidence>
<proteinExistence type="predicted"/>